<reference evidence="10 11" key="1">
    <citation type="submission" date="2024-07" db="EMBL/GenBank/DDBJ databases">
        <authorList>
            <person name="Kang M."/>
        </authorList>
    </citation>
    <scope>NUCLEOTIDE SEQUENCE [LARGE SCALE GENOMIC DNA]</scope>
    <source>
        <strain evidence="10 11">DFM31</strain>
    </source>
</reference>
<organism evidence="10 11">
    <name type="scientific">Meridianimarinicoccus marinus</name>
    <dbReference type="NCBI Taxonomy" id="3231483"/>
    <lineage>
        <taxon>Bacteria</taxon>
        <taxon>Pseudomonadati</taxon>
        <taxon>Pseudomonadota</taxon>
        <taxon>Alphaproteobacteria</taxon>
        <taxon>Rhodobacterales</taxon>
        <taxon>Paracoccaceae</taxon>
        <taxon>Meridianimarinicoccus</taxon>
    </lineage>
</organism>
<keyword evidence="4" id="KW-0902">Two-component regulatory system</keyword>
<dbReference type="Gene3D" id="3.40.50.2300">
    <property type="match status" value="1"/>
</dbReference>
<feature type="domain" description="Histidine kinase" evidence="6">
    <location>
        <begin position="157"/>
        <end position="378"/>
    </location>
</feature>
<evidence type="ECO:0000256" key="2">
    <source>
        <dbReference type="ARBA" id="ARBA00012438"/>
    </source>
</evidence>
<evidence type="ECO:0000259" key="9">
    <source>
        <dbReference type="PROSITE" id="PS50113"/>
    </source>
</evidence>
<dbReference type="Pfam" id="PF02518">
    <property type="entry name" value="HATPase_c"/>
    <property type="match status" value="1"/>
</dbReference>
<dbReference type="InterPro" id="IPR003661">
    <property type="entry name" value="HisK_dim/P_dom"/>
</dbReference>
<dbReference type="SUPFAM" id="SSF55785">
    <property type="entry name" value="PYP-like sensor domain (PAS domain)"/>
    <property type="match status" value="1"/>
</dbReference>
<dbReference type="InterPro" id="IPR000014">
    <property type="entry name" value="PAS"/>
</dbReference>
<feature type="domain" description="PAC" evidence="9">
    <location>
        <begin position="87"/>
        <end position="139"/>
    </location>
</feature>
<comment type="caution">
    <text evidence="10">The sequence shown here is derived from an EMBL/GenBank/DDBJ whole genome shotgun (WGS) entry which is preliminary data.</text>
</comment>
<dbReference type="EC" id="2.7.13.3" evidence="2"/>
<name>A0ABV3L1R1_9RHOB</name>
<dbReference type="SMART" id="SM00091">
    <property type="entry name" value="PAS"/>
    <property type="match status" value="1"/>
</dbReference>
<evidence type="ECO:0000256" key="3">
    <source>
        <dbReference type="ARBA" id="ARBA00022553"/>
    </source>
</evidence>
<feature type="domain" description="Response regulatory" evidence="7">
    <location>
        <begin position="405"/>
        <end position="519"/>
    </location>
</feature>
<dbReference type="InterPro" id="IPR011006">
    <property type="entry name" value="CheY-like_superfamily"/>
</dbReference>
<dbReference type="Pfam" id="PF00072">
    <property type="entry name" value="Response_reg"/>
    <property type="match status" value="1"/>
</dbReference>
<evidence type="ECO:0000313" key="11">
    <source>
        <dbReference type="Proteomes" id="UP001553161"/>
    </source>
</evidence>
<sequence>MKRVLLNQWTGNSDAAFDAFFDQAPIYMISVDADWRVVRVSEFMAEALGYAADEMIGKPSFDFLTPDSQAKALAQVEQEFRARGTMDGAEYEFRRKDGTALPVVLSAKAHMGTDGRIKRALAVMYDNSEARATQAALRAAIAEAEEASKAKSRFLAAMSHEIRTPMNAILGFTQLLKMSGLDDRRQSHVDAIQSAGSTLMKMLNDLLDLSQIETGQLKVAREIFDLDCFLAQIADWWQTGANEKGLRMRIAKDQGLPARIISDRSRIQQVLNNYLANAVKYTREGRITLSVEEVARDGDRMTIRFEVDDTGPGMTEDQVAQLFRPFVQVGSGFSNTSTGWGLGLSICHEIATAMEAKVGVQSRPGEGSTFFFELDVGYECADTAADKAKSVPTIVDPEPRPAGLDILVAEDNDMSRALMQDLLTELGHRVTIAENGLHAVNAVKRKKFDLVIMDVMMPHMDGIKATKEIRDAGPIGEVPIIGCSAHVRDQNSYLSAGMDAFLPKPFERTRLEALLSRYSRSRPRGGLRPGKRA</sequence>
<keyword evidence="3 5" id="KW-0597">Phosphoprotein</keyword>
<dbReference type="InterPro" id="IPR036890">
    <property type="entry name" value="HATPase_C_sf"/>
</dbReference>
<dbReference type="PROSITE" id="PS50110">
    <property type="entry name" value="RESPONSE_REGULATORY"/>
    <property type="match status" value="1"/>
</dbReference>
<dbReference type="EMBL" id="JBFBVU010000001">
    <property type="protein sequence ID" value="MEV8465489.1"/>
    <property type="molecule type" value="Genomic_DNA"/>
</dbReference>
<dbReference type="InterPro" id="IPR036097">
    <property type="entry name" value="HisK_dim/P_sf"/>
</dbReference>
<dbReference type="PROSITE" id="PS50112">
    <property type="entry name" value="PAS"/>
    <property type="match status" value="1"/>
</dbReference>
<dbReference type="RefSeq" id="WP_366190990.1">
    <property type="nucleotide sequence ID" value="NZ_JBFBVU010000001.1"/>
</dbReference>
<protein>
    <recommendedName>
        <fullName evidence="2">histidine kinase</fullName>
        <ecNumber evidence="2">2.7.13.3</ecNumber>
    </recommendedName>
</protein>
<comment type="catalytic activity">
    <reaction evidence="1">
        <text>ATP + protein L-histidine = ADP + protein N-phospho-L-histidine.</text>
        <dbReference type="EC" id="2.7.13.3"/>
    </reaction>
</comment>
<dbReference type="Gene3D" id="3.30.450.20">
    <property type="entry name" value="PAS domain"/>
    <property type="match status" value="1"/>
</dbReference>
<dbReference type="InterPro" id="IPR004358">
    <property type="entry name" value="Sig_transdc_His_kin-like_C"/>
</dbReference>
<dbReference type="NCBIfam" id="TIGR00229">
    <property type="entry name" value="sensory_box"/>
    <property type="match status" value="1"/>
</dbReference>
<dbReference type="SMART" id="SM00388">
    <property type="entry name" value="HisKA"/>
    <property type="match status" value="1"/>
</dbReference>
<dbReference type="PANTHER" id="PTHR45339">
    <property type="entry name" value="HYBRID SIGNAL TRANSDUCTION HISTIDINE KINASE J"/>
    <property type="match status" value="1"/>
</dbReference>
<proteinExistence type="predicted"/>
<dbReference type="SMART" id="SM00387">
    <property type="entry name" value="HATPase_c"/>
    <property type="match status" value="1"/>
</dbReference>
<dbReference type="CDD" id="cd00130">
    <property type="entry name" value="PAS"/>
    <property type="match status" value="1"/>
</dbReference>
<feature type="modified residue" description="4-aspartylphosphate" evidence="5">
    <location>
        <position position="454"/>
    </location>
</feature>
<dbReference type="PANTHER" id="PTHR45339:SF1">
    <property type="entry name" value="HYBRID SIGNAL TRANSDUCTION HISTIDINE KINASE J"/>
    <property type="match status" value="1"/>
</dbReference>
<dbReference type="CDD" id="cd16922">
    <property type="entry name" value="HATPase_EvgS-ArcB-TorS-like"/>
    <property type="match status" value="1"/>
</dbReference>
<evidence type="ECO:0000259" key="6">
    <source>
        <dbReference type="PROSITE" id="PS50109"/>
    </source>
</evidence>
<dbReference type="PROSITE" id="PS50113">
    <property type="entry name" value="PAC"/>
    <property type="match status" value="1"/>
</dbReference>
<dbReference type="Gene3D" id="3.30.565.10">
    <property type="entry name" value="Histidine kinase-like ATPase, C-terminal domain"/>
    <property type="match status" value="1"/>
</dbReference>
<evidence type="ECO:0000256" key="5">
    <source>
        <dbReference type="PROSITE-ProRule" id="PRU00169"/>
    </source>
</evidence>
<gene>
    <name evidence="10" type="ORF">AB0T83_01670</name>
</gene>
<dbReference type="Proteomes" id="UP001553161">
    <property type="component" value="Unassembled WGS sequence"/>
</dbReference>
<evidence type="ECO:0000256" key="4">
    <source>
        <dbReference type="ARBA" id="ARBA00023012"/>
    </source>
</evidence>
<dbReference type="InterPro" id="IPR005467">
    <property type="entry name" value="His_kinase_dom"/>
</dbReference>
<dbReference type="SUPFAM" id="SSF55874">
    <property type="entry name" value="ATPase domain of HSP90 chaperone/DNA topoisomerase II/histidine kinase"/>
    <property type="match status" value="1"/>
</dbReference>
<dbReference type="CDD" id="cd00082">
    <property type="entry name" value="HisKA"/>
    <property type="match status" value="1"/>
</dbReference>
<dbReference type="InterPro" id="IPR035965">
    <property type="entry name" value="PAS-like_dom_sf"/>
</dbReference>
<feature type="domain" description="PAS" evidence="8">
    <location>
        <begin position="13"/>
        <end position="83"/>
    </location>
</feature>
<evidence type="ECO:0000259" key="7">
    <source>
        <dbReference type="PROSITE" id="PS50110"/>
    </source>
</evidence>
<evidence type="ECO:0000256" key="1">
    <source>
        <dbReference type="ARBA" id="ARBA00000085"/>
    </source>
</evidence>
<dbReference type="InterPro" id="IPR000700">
    <property type="entry name" value="PAS-assoc_C"/>
</dbReference>
<keyword evidence="11" id="KW-1185">Reference proteome</keyword>
<dbReference type="SUPFAM" id="SSF47384">
    <property type="entry name" value="Homodimeric domain of signal transducing histidine kinase"/>
    <property type="match status" value="1"/>
</dbReference>
<dbReference type="Pfam" id="PF00512">
    <property type="entry name" value="HisKA"/>
    <property type="match status" value="1"/>
</dbReference>
<accession>A0ABV3L1R1</accession>
<dbReference type="InterPro" id="IPR001789">
    <property type="entry name" value="Sig_transdc_resp-reg_receiver"/>
</dbReference>
<dbReference type="CDD" id="cd17546">
    <property type="entry name" value="REC_hyHK_CKI1_RcsC-like"/>
    <property type="match status" value="1"/>
</dbReference>
<dbReference type="SMART" id="SM00448">
    <property type="entry name" value="REC"/>
    <property type="match status" value="1"/>
</dbReference>
<dbReference type="PRINTS" id="PR00344">
    <property type="entry name" value="BCTRLSENSOR"/>
</dbReference>
<evidence type="ECO:0000259" key="8">
    <source>
        <dbReference type="PROSITE" id="PS50112"/>
    </source>
</evidence>
<evidence type="ECO:0000313" key="10">
    <source>
        <dbReference type="EMBL" id="MEV8465489.1"/>
    </source>
</evidence>
<dbReference type="SUPFAM" id="SSF52172">
    <property type="entry name" value="CheY-like"/>
    <property type="match status" value="1"/>
</dbReference>
<dbReference type="PROSITE" id="PS50109">
    <property type="entry name" value="HIS_KIN"/>
    <property type="match status" value="1"/>
</dbReference>
<dbReference type="InterPro" id="IPR013767">
    <property type="entry name" value="PAS_fold"/>
</dbReference>
<dbReference type="Gene3D" id="1.10.287.130">
    <property type="match status" value="1"/>
</dbReference>
<dbReference type="Pfam" id="PF00989">
    <property type="entry name" value="PAS"/>
    <property type="match status" value="1"/>
</dbReference>
<dbReference type="InterPro" id="IPR003594">
    <property type="entry name" value="HATPase_dom"/>
</dbReference>